<organism evidence="1">
    <name type="scientific">Guillardia theta</name>
    <name type="common">Cryptophyte</name>
    <name type="synonym">Cryptomonas phi</name>
    <dbReference type="NCBI Taxonomy" id="55529"/>
    <lineage>
        <taxon>Eukaryota</taxon>
        <taxon>Cryptophyceae</taxon>
        <taxon>Pyrenomonadales</taxon>
        <taxon>Geminigeraceae</taxon>
        <taxon>Guillardia</taxon>
    </lineage>
</organism>
<reference evidence="1" key="1">
    <citation type="submission" date="2021-01" db="EMBL/GenBank/DDBJ databases">
        <authorList>
            <person name="Corre E."/>
            <person name="Pelletier E."/>
            <person name="Niang G."/>
            <person name="Scheremetjew M."/>
            <person name="Finn R."/>
            <person name="Kale V."/>
            <person name="Holt S."/>
            <person name="Cochrane G."/>
            <person name="Meng A."/>
            <person name="Brown T."/>
            <person name="Cohen L."/>
        </authorList>
    </citation>
    <scope>NUCLEOTIDE SEQUENCE</scope>
    <source>
        <strain evidence="1">CCMP 2712</strain>
    </source>
</reference>
<sequence length="258" mass="29746">MVEANGSETKTRPKSHVWSISRAWRWIAMIVLTIMNSKSNGYSVSLAQFRKKTTWLGENEQHHRCRRHLRVMSRSEMIHRTGDSGWNDELRNRIRQVEAHHVAMPPSALSPQESITHILDALRHNDHPLADTGASMLLKMSTDRFKLQLRWMVGTASASALSGVFRNPSSQFHLLMCDYEHSFPSDAYFIDEDRVFLEVQLDSCTAAGQAWSGMLAKLGWELKRAPDGRWLTDFVIWHDFRDEFRPGIGQEEWPRICG</sequence>
<gene>
    <name evidence="1" type="ORF">GTHE00462_LOCUS11189</name>
</gene>
<protein>
    <submittedName>
        <fullName evidence="1">Uncharacterized protein</fullName>
    </submittedName>
</protein>
<dbReference type="AlphaFoldDB" id="A0A7S4KCV7"/>
<evidence type="ECO:0000313" key="1">
    <source>
        <dbReference type="EMBL" id="CAE2291026.1"/>
    </source>
</evidence>
<accession>A0A7S4KCV7</accession>
<dbReference type="EMBL" id="HBKN01014382">
    <property type="protein sequence ID" value="CAE2291026.1"/>
    <property type="molecule type" value="Transcribed_RNA"/>
</dbReference>
<name>A0A7S4KCV7_GUITH</name>
<proteinExistence type="predicted"/>